<evidence type="ECO:0000256" key="3">
    <source>
        <dbReference type="ARBA" id="ARBA00005096"/>
    </source>
</evidence>
<organism evidence="12 13">
    <name type="scientific">Microbacterium azadirachtae</name>
    <dbReference type="NCBI Taxonomy" id="582680"/>
    <lineage>
        <taxon>Bacteria</taxon>
        <taxon>Bacillati</taxon>
        <taxon>Actinomycetota</taxon>
        <taxon>Actinomycetes</taxon>
        <taxon>Micrococcales</taxon>
        <taxon>Microbacteriaceae</taxon>
        <taxon>Microbacterium</taxon>
    </lineage>
</organism>
<proteinExistence type="inferred from homology"/>
<comment type="pathway">
    <text evidence="3">Nitrogen metabolism; nitrate reduction (assimilation).</text>
</comment>
<comment type="similarity">
    <text evidence="4">Belongs to the nitrite and sulfite reductase 4Fe-4S domain family.</text>
</comment>
<dbReference type="Pfam" id="PF04324">
    <property type="entry name" value="Fer2_BFD"/>
    <property type="match status" value="1"/>
</dbReference>
<comment type="caution">
    <text evidence="12">The sequence shown here is derived from an EMBL/GenBank/DDBJ whole genome shotgun (WGS) entry which is preliminary data.</text>
</comment>
<name>A0A0F0KZ72_9MICO</name>
<evidence type="ECO:0000256" key="9">
    <source>
        <dbReference type="ARBA" id="ARBA00023014"/>
    </source>
</evidence>
<dbReference type="Gene3D" id="1.10.10.1100">
    <property type="entry name" value="BFD-like [2Fe-2S]-binding domain"/>
    <property type="match status" value="1"/>
</dbReference>
<dbReference type="InterPro" id="IPR007419">
    <property type="entry name" value="BFD-like_2Fe2S-bd_dom"/>
</dbReference>
<keyword evidence="9" id="KW-0411">Iron-sulfur</keyword>
<dbReference type="RefSeq" id="WP_045250393.1">
    <property type="nucleotide sequence ID" value="NZ_CP099706.1"/>
</dbReference>
<protein>
    <submittedName>
        <fullName evidence="12">Assimilatory nitrate reductase electron transfer subunit</fullName>
    </submittedName>
</protein>
<comment type="cofactor">
    <cofactor evidence="2">
        <name>[4Fe-4S] cluster</name>
        <dbReference type="ChEBI" id="CHEBI:49883"/>
    </cofactor>
</comment>
<feature type="domain" description="FAD/NAD(P)-binding" evidence="11">
    <location>
        <begin position="7"/>
        <end position="310"/>
    </location>
</feature>
<dbReference type="InterPro" id="IPR036188">
    <property type="entry name" value="FAD/NAD-bd_sf"/>
</dbReference>
<dbReference type="GO" id="GO:0046872">
    <property type="term" value="F:metal ion binding"/>
    <property type="evidence" value="ECO:0007669"/>
    <property type="project" value="UniProtKB-KW"/>
</dbReference>
<dbReference type="InterPro" id="IPR052034">
    <property type="entry name" value="NasD-like"/>
</dbReference>
<evidence type="ECO:0000259" key="11">
    <source>
        <dbReference type="Pfam" id="PF07992"/>
    </source>
</evidence>
<evidence type="ECO:0000256" key="7">
    <source>
        <dbReference type="ARBA" id="ARBA00023002"/>
    </source>
</evidence>
<keyword evidence="8" id="KW-0408">Iron</keyword>
<evidence type="ECO:0000256" key="5">
    <source>
        <dbReference type="ARBA" id="ARBA00022617"/>
    </source>
</evidence>
<evidence type="ECO:0000256" key="6">
    <source>
        <dbReference type="ARBA" id="ARBA00022723"/>
    </source>
</evidence>
<dbReference type="PATRIC" id="fig|582680.7.peg.1734"/>
<evidence type="ECO:0000259" key="10">
    <source>
        <dbReference type="Pfam" id="PF04324"/>
    </source>
</evidence>
<evidence type="ECO:0000256" key="2">
    <source>
        <dbReference type="ARBA" id="ARBA00001966"/>
    </source>
</evidence>
<keyword evidence="7" id="KW-0560">Oxidoreductase</keyword>
<dbReference type="Gene3D" id="3.50.50.60">
    <property type="entry name" value="FAD/NAD(P)-binding domain"/>
    <property type="match status" value="2"/>
</dbReference>
<comment type="cofactor">
    <cofactor evidence="1">
        <name>siroheme</name>
        <dbReference type="ChEBI" id="CHEBI:60052"/>
    </cofactor>
</comment>
<dbReference type="AlphaFoldDB" id="A0A0F0KZ72"/>
<dbReference type="OrthoDB" id="1145at2"/>
<dbReference type="Proteomes" id="UP000033448">
    <property type="component" value="Unassembled WGS sequence"/>
</dbReference>
<accession>A0A0F0KZ72</accession>
<keyword evidence="6" id="KW-0479">Metal-binding</keyword>
<dbReference type="Pfam" id="PF07992">
    <property type="entry name" value="Pyr_redox_2"/>
    <property type="match status" value="1"/>
</dbReference>
<keyword evidence="5" id="KW-0349">Heme</keyword>
<dbReference type="PRINTS" id="PR00368">
    <property type="entry name" value="FADPNR"/>
</dbReference>
<dbReference type="GO" id="GO:0051536">
    <property type="term" value="F:iron-sulfur cluster binding"/>
    <property type="evidence" value="ECO:0007669"/>
    <property type="project" value="UniProtKB-KW"/>
</dbReference>
<sequence>MTAPLRTVLIGYGPVGARFVEELLPAVTAGRVSLTVLGAEAEDAYNRVLLAEYAVGAASRTRLEIADTAAARAAGVRIRLDETAVAVDRAGRVVRTSDGEEIGWDRLVLATGARANVPTLGGLEHTRHERSATPVRGRDGGRRALPAGVLALRDVADAEAVAPVVAGGGAILVLGAGVLGMEFALLAAEHGARVTVVHHGAAPMARNLDETGGRMLARAARAAGLRMAAHARAETVELRDAPGGPVFDGIVCADGTYLRGDLLVLSCGVAPRVELALAAGLACATGVLVDPDLRSWTDPDVFAIGDCAQVADPEEADATGRVPGAPSGLIGPGWRQAAAVASRLHAESAGFAVGAKATVARHERPTALMLKATGIDVVSGGAYAAEPWDADAEVSVWVDAARGAYLKTVVRDGVLAGFVSVGLPRAGAELTLRYERGMGLVADPAALLRLDAADAGTAVAADDPLGPDATVCWCNGVTAGRIADAVADGCGTVDEVGRCTRAGTGCGGCKGRIAALLAVVPAG</sequence>
<dbReference type="EMBL" id="JYIT01000073">
    <property type="protein sequence ID" value="KJL24611.1"/>
    <property type="molecule type" value="Genomic_DNA"/>
</dbReference>
<evidence type="ECO:0000313" key="13">
    <source>
        <dbReference type="Proteomes" id="UP000033448"/>
    </source>
</evidence>
<dbReference type="SUPFAM" id="SSF51905">
    <property type="entry name" value="FAD/NAD(P)-binding domain"/>
    <property type="match status" value="2"/>
</dbReference>
<keyword evidence="13" id="KW-1185">Reference proteome</keyword>
<evidence type="ECO:0000256" key="8">
    <source>
        <dbReference type="ARBA" id="ARBA00023004"/>
    </source>
</evidence>
<gene>
    <name evidence="12" type="primary">nasB</name>
    <name evidence="12" type="ORF">RL72_01693</name>
</gene>
<feature type="domain" description="BFD-like [2Fe-2S]-binding" evidence="10">
    <location>
        <begin position="471"/>
        <end position="518"/>
    </location>
</feature>
<dbReference type="PANTHER" id="PTHR43809:SF1">
    <property type="entry name" value="NITRITE REDUCTASE (NADH) LARGE SUBUNIT"/>
    <property type="match status" value="1"/>
</dbReference>
<reference evidence="12 13" key="1">
    <citation type="submission" date="2015-02" db="EMBL/GenBank/DDBJ databases">
        <title>Draft genome sequences of ten Microbacterium spp. with emphasis on heavy metal contaminated environments.</title>
        <authorList>
            <person name="Corretto E."/>
        </authorList>
    </citation>
    <scope>NUCLEOTIDE SEQUENCE [LARGE SCALE GENOMIC DNA]</scope>
    <source>
        <strain evidence="12 13">DSM 23848</strain>
    </source>
</reference>
<dbReference type="PANTHER" id="PTHR43809">
    <property type="entry name" value="NITRITE REDUCTASE (NADH) LARGE SUBUNIT"/>
    <property type="match status" value="1"/>
</dbReference>
<dbReference type="InterPro" id="IPR023753">
    <property type="entry name" value="FAD/NAD-binding_dom"/>
</dbReference>
<evidence type="ECO:0000256" key="1">
    <source>
        <dbReference type="ARBA" id="ARBA00001929"/>
    </source>
</evidence>
<dbReference type="GO" id="GO:0016491">
    <property type="term" value="F:oxidoreductase activity"/>
    <property type="evidence" value="ECO:0007669"/>
    <property type="project" value="UniProtKB-KW"/>
</dbReference>
<dbReference type="InterPro" id="IPR041854">
    <property type="entry name" value="BFD-like_2Fe2S-bd_dom_sf"/>
</dbReference>
<evidence type="ECO:0000256" key="4">
    <source>
        <dbReference type="ARBA" id="ARBA00010429"/>
    </source>
</evidence>
<evidence type="ECO:0000313" key="12">
    <source>
        <dbReference type="EMBL" id="KJL24611.1"/>
    </source>
</evidence>